<keyword evidence="1" id="KW-0472">Membrane</keyword>
<dbReference type="Proteomes" id="UP000015347">
    <property type="component" value="Unassembled WGS sequence"/>
</dbReference>
<evidence type="ECO:0000313" key="2">
    <source>
        <dbReference type="EMBL" id="EPX78815.1"/>
    </source>
</evidence>
<evidence type="ECO:0008006" key="4">
    <source>
        <dbReference type="Google" id="ProtNLM"/>
    </source>
</evidence>
<feature type="transmembrane region" description="Helical" evidence="1">
    <location>
        <begin position="155"/>
        <end position="178"/>
    </location>
</feature>
<gene>
    <name evidence="2" type="ORF">Salmuc_04398</name>
</gene>
<keyword evidence="1" id="KW-0812">Transmembrane</keyword>
<feature type="transmembrane region" description="Helical" evidence="1">
    <location>
        <begin position="7"/>
        <end position="28"/>
    </location>
</feature>
<organism evidence="2 3">
    <name type="scientific">Salipiger mucosus DSM 16094</name>
    <dbReference type="NCBI Taxonomy" id="1123237"/>
    <lineage>
        <taxon>Bacteria</taxon>
        <taxon>Pseudomonadati</taxon>
        <taxon>Pseudomonadota</taxon>
        <taxon>Alphaproteobacteria</taxon>
        <taxon>Rhodobacterales</taxon>
        <taxon>Roseobacteraceae</taxon>
        <taxon>Salipiger</taxon>
    </lineage>
</organism>
<comment type="caution">
    <text evidence="2">The sequence shown here is derived from an EMBL/GenBank/DDBJ whole genome shotgun (WGS) entry which is preliminary data.</text>
</comment>
<keyword evidence="1" id="KW-1133">Transmembrane helix</keyword>
<evidence type="ECO:0000256" key="1">
    <source>
        <dbReference type="SAM" id="Phobius"/>
    </source>
</evidence>
<dbReference type="RefSeq" id="WP_021120602.1">
    <property type="nucleotide sequence ID" value="NZ_KE557279.1"/>
</dbReference>
<accession>S9RKZ5</accession>
<feature type="transmembrane region" description="Helical" evidence="1">
    <location>
        <begin position="190"/>
        <end position="212"/>
    </location>
</feature>
<dbReference type="AlphaFoldDB" id="S9RKZ5"/>
<reference evidence="3" key="1">
    <citation type="journal article" date="2014" name="Stand. Genomic Sci.">
        <title>Genome sequence of the exopolysaccharide-producing Salipiger mucosus type strain (DSM 16094(T)), a moderately halophilic member of the Roseobacter clade.</title>
        <authorList>
            <person name="Riedel T."/>
            <person name="Spring S."/>
            <person name="Fiebig A."/>
            <person name="Petersen J."/>
            <person name="Kyrpides N.C."/>
            <person name="Goker M."/>
            <person name="Klenk H.P."/>
        </authorList>
    </citation>
    <scope>NUCLEOTIDE SEQUENCE [LARGE SCALE GENOMIC DNA]</scope>
    <source>
        <strain evidence="3">DSM 16094</strain>
    </source>
</reference>
<dbReference type="eggNOG" id="COG0392">
    <property type="taxonomic scope" value="Bacteria"/>
</dbReference>
<name>S9RKZ5_9RHOB</name>
<sequence length="311" mass="31749">MSRLPAIAKTVGVVFVAGSLVFLGHALLEHRSDLAGWRPSAGVLAGLTALALAYGAALYLLAEGWHRIVGLFGPEPRSRSWPSYTGTLVARYLPGNVAHVIGHAVWLRGGPLSKADLTRASVLELIVTPMGAMLALLLLLPVLPVGGIAEALGTTVAAIWTGIALGVGLAGFGMSLLLRRKAKGLALRAVLAPVCLATLFMLVFAGIFAAVLQLVAETSVVLSMAVGIAAWVAGYATPGAPGGIGTREALIAALLGGASASADVLLGALVFRVVTTVGELACFGSGFVLSRVRRRGKAAEKKGRLGSAHTV</sequence>
<feature type="transmembrane region" description="Helical" evidence="1">
    <location>
        <begin position="40"/>
        <end position="62"/>
    </location>
</feature>
<feature type="transmembrane region" description="Helical" evidence="1">
    <location>
        <begin position="218"/>
        <end position="237"/>
    </location>
</feature>
<dbReference type="OrthoDB" id="2542372at2"/>
<dbReference type="HOGENOM" id="CLU_051659_0_0_5"/>
<evidence type="ECO:0000313" key="3">
    <source>
        <dbReference type="Proteomes" id="UP000015347"/>
    </source>
</evidence>
<feature type="transmembrane region" description="Helical" evidence="1">
    <location>
        <begin position="249"/>
        <end position="267"/>
    </location>
</feature>
<dbReference type="STRING" id="1123237.Salmuc_04398"/>
<keyword evidence="3" id="KW-1185">Reference proteome</keyword>
<feature type="transmembrane region" description="Helical" evidence="1">
    <location>
        <begin position="122"/>
        <end position="143"/>
    </location>
</feature>
<feature type="transmembrane region" description="Helical" evidence="1">
    <location>
        <begin position="273"/>
        <end position="292"/>
    </location>
</feature>
<protein>
    <recommendedName>
        <fullName evidence="4">Flippase-like domain-containing protein</fullName>
    </recommendedName>
</protein>
<dbReference type="EMBL" id="APVH01000038">
    <property type="protein sequence ID" value="EPX78815.1"/>
    <property type="molecule type" value="Genomic_DNA"/>
</dbReference>
<proteinExistence type="predicted"/>